<dbReference type="Pfam" id="PF23127">
    <property type="entry name" value="DotM_C"/>
    <property type="match status" value="1"/>
</dbReference>
<evidence type="ECO:0000313" key="3">
    <source>
        <dbReference type="EMBL" id="MHO04669.1"/>
    </source>
</evidence>
<evidence type="ECO:0000259" key="2">
    <source>
        <dbReference type="Pfam" id="PF23127"/>
    </source>
</evidence>
<keyword evidence="1" id="KW-0472">Membrane</keyword>
<dbReference type="EMBL" id="RNRV01000013">
    <property type="protein sequence ID" value="MHO04669.1"/>
    <property type="molecule type" value="Genomic_DNA"/>
</dbReference>
<dbReference type="InterPro" id="IPR056464">
    <property type="entry name" value="DotM_C"/>
</dbReference>
<feature type="transmembrane region" description="Helical" evidence="1">
    <location>
        <begin position="13"/>
        <end position="32"/>
    </location>
</feature>
<proteinExistence type="predicted"/>
<comment type="caution">
    <text evidence="3">The sequence shown here is derived from an EMBL/GenBank/DDBJ whole genome shotgun (WGS) entry which is preliminary data.</text>
</comment>
<keyword evidence="1" id="KW-0812">Transmembrane</keyword>
<feature type="domain" description="DotM C-terminal cytoplasmic" evidence="2">
    <location>
        <begin position="197"/>
        <end position="389"/>
    </location>
</feature>
<keyword evidence="1" id="KW-1133">Transmembrane helix</keyword>
<name>A0A3L0W0L8_ECOLX</name>
<dbReference type="AlphaFoldDB" id="A0A3L0W0L8"/>
<sequence>MAQGPIKENDPDAFWAFLIFMIILMVAISYFWEDIASVMVKVRYYEAIFPLVPESISIPVLKWIVETPVSEVTKADISGSGALLAKFWRWPVLLITATIGYRLFKKKLELSLKYARKHSTKSLRAQESDLWPVIKPILDKNLGKVSLDDPIEGVRQRPRVWCEKNGVVLPYTREIIEELGNEKYQIVNDSEIFLSGRTTSLLEKQLGRQWTGFESLMRHEKSLFIAFCAHLANYEASKDEKLHLKIINELATNFCVAEKELDISKIYSPTAESMFDFFLLPHPEDEKNDELKKAKTILRMLDSSHAYVRTMLMTLLQLSRKNGKLPPAWFRWLKTTDRITWYCLCDLGLGEIDMPSCIESAGVRSHWLWERRTKTPIKEPMVMQAIPGIIKELETRIAESKNEEDLLSLDDN</sequence>
<organism evidence="3">
    <name type="scientific">Escherichia coli</name>
    <dbReference type="NCBI Taxonomy" id="562"/>
    <lineage>
        <taxon>Bacteria</taxon>
        <taxon>Pseudomonadati</taxon>
        <taxon>Pseudomonadota</taxon>
        <taxon>Gammaproteobacteria</taxon>
        <taxon>Enterobacterales</taxon>
        <taxon>Enterobacteriaceae</taxon>
        <taxon>Escherichia</taxon>
    </lineage>
</organism>
<evidence type="ECO:0000256" key="1">
    <source>
        <dbReference type="SAM" id="Phobius"/>
    </source>
</evidence>
<accession>A0A3L0W0L8</accession>
<protein>
    <recommendedName>
        <fullName evidence="2">DotM C-terminal cytoplasmic domain-containing protein</fullName>
    </recommendedName>
</protein>
<reference evidence="3" key="1">
    <citation type="submission" date="2018-10" db="EMBL/GenBank/DDBJ databases">
        <authorList>
            <consortium name="NARMS: The National Antimicrobial Resistance Monitoring System"/>
        </authorList>
    </citation>
    <scope>NUCLEOTIDE SEQUENCE [LARGE SCALE GENOMIC DNA]</scope>
    <source>
        <strain evidence="3">CVM N17EC0388</strain>
    </source>
</reference>
<gene>
    <name evidence="3" type="ORF">D9F05_09820</name>
</gene>